<keyword evidence="13 15" id="KW-0234">DNA repair</keyword>
<protein>
    <recommendedName>
        <fullName evidence="15">DNA polymerase IV</fullName>
        <shortName evidence="15">Pol IV</shortName>
        <ecNumber evidence="15">2.7.7.7</ecNumber>
    </recommendedName>
</protein>
<evidence type="ECO:0000256" key="8">
    <source>
        <dbReference type="ARBA" id="ARBA00022723"/>
    </source>
</evidence>
<comment type="function">
    <text evidence="15">Poorly processive, error-prone DNA polymerase involved in untargeted mutagenesis. Copies undamaged DNA at stalled replication forks, which arise in vivo from mismatched or misaligned primer ends. These misaligned primers can be extended by PolIV. Exhibits no 3'-5' exonuclease (proofreading) activity. May be involved in translesional synthesis, in conjunction with the beta clamp from PolIII.</text>
</comment>
<evidence type="ECO:0000256" key="15">
    <source>
        <dbReference type="HAMAP-Rule" id="MF_01113"/>
    </source>
</evidence>
<dbReference type="OrthoDB" id="9808813at2"/>
<evidence type="ECO:0000313" key="17">
    <source>
        <dbReference type="EMBL" id="KAB2817724.1"/>
    </source>
</evidence>
<evidence type="ECO:0000256" key="11">
    <source>
        <dbReference type="ARBA" id="ARBA00022932"/>
    </source>
</evidence>
<dbReference type="Pfam" id="PF21999">
    <property type="entry name" value="IMS_HHH_1"/>
    <property type="match status" value="1"/>
</dbReference>
<comment type="catalytic activity">
    <reaction evidence="14 15">
        <text>DNA(n) + a 2'-deoxyribonucleoside 5'-triphosphate = DNA(n+1) + diphosphate</text>
        <dbReference type="Rhea" id="RHEA:22508"/>
        <dbReference type="Rhea" id="RHEA-COMP:17339"/>
        <dbReference type="Rhea" id="RHEA-COMP:17340"/>
        <dbReference type="ChEBI" id="CHEBI:33019"/>
        <dbReference type="ChEBI" id="CHEBI:61560"/>
        <dbReference type="ChEBI" id="CHEBI:173112"/>
        <dbReference type="EC" id="2.7.7.7"/>
    </reaction>
</comment>
<keyword evidence="7 15" id="KW-0235">DNA replication</keyword>
<evidence type="ECO:0000313" key="18">
    <source>
        <dbReference type="Proteomes" id="UP000484164"/>
    </source>
</evidence>
<name>A0A6L3ZIK2_9FLAO</name>
<sequence length="420" mass="47734">MSSVKPQRKRYLLRSSSERSIAHMDLDTFFVSVERLMDSRLNDKPILIGGTSDRGVVASCSYEARKFGVHSAMPMKMALNLCPEAIVIRGNSSNYTKYSQLVTDVIKDAVPAYEKSSIDEFYLDLTGMDRFFGCYQYTSELRQTIMKETGLPISFGLSVNKTVSKVATGEAKPNNQMHIDFGQERGFLAPLSVRKIPMVGEKTYQTLRHLGVRKIHTVQDMPMEMMERVLGKHGKVIWEKARGVDLTPIIPYSERKSISTERTFDKDTIDVVKLDSILTAMAENLAFQLRRGTKLTACVAVKVRYSDFNTHTLQARIPYTASDHILIPKVKELFRKLYDKRLLVRLIGIRMSHLVSGGHQMNLFEDNVEIQQLYQAMDKMRDKYGDRSVIRAAGMQARSIGRMMNPFNGDPPILLANRRS</sequence>
<keyword evidence="8 15" id="KW-0479">Metal-binding</keyword>
<keyword evidence="5 15" id="KW-0808">Transferase</keyword>
<organism evidence="17 18">
    <name type="scientific">Phaeocystidibacter marisrubri</name>
    <dbReference type="NCBI Taxonomy" id="1577780"/>
    <lineage>
        <taxon>Bacteria</taxon>
        <taxon>Pseudomonadati</taxon>
        <taxon>Bacteroidota</taxon>
        <taxon>Flavobacteriia</taxon>
        <taxon>Flavobacteriales</taxon>
        <taxon>Phaeocystidibacteraceae</taxon>
        <taxon>Phaeocystidibacter</taxon>
    </lineage>
</organism>
<keyword evidence="6 15" id="KW-0548">Nucleotidyltransferase</keyword>
<dbReference type="FunFam" id="3.40.1170.60:FF:000001">
    <property type="entry name" value="DNA polymerase IV"/>
    <property type="match status" value="1"/>
</dbReference>
<dbReference type="PANTHER" id="PTHR11076">
    <property type="entry name" value="DNA REPAIR POLYMERASE UMUC / TRANSFERASE FAMILY MEMBER"/>
    <property type="match status" value="1"/>
</dbReference>
<dbReference type="EMBL" id="WBVQ01000001">
    <property type="protein sequence ID" value="KAB2817724.1"/>
    <property type="molecule type" value="Genomic_DNA"/>
</dbReference>
<dbReference type="GO" id="GO:0003684">
    <property type="term" value="F:damaged DNA binding"/>
    <property type="evidence" value="ECO:0007669"/>
    <property type="project" value="InterPro"/>
</dbReference>
<dbReference type="InterPro" id="IPR022880">
    <property type="entry name" value="DNApol_IV"/>
</dbReference>
<dbReference type="GO" id="GO:0005829">
    <property type="term" value="C:cytosol"/>
    <property type="evidence" value="ECO:0007669"/>
    <property type="project" value="TreeGrafter"/>
</dbReference>
<evidence type="ECO:0000256" key="12">
    <source>
        <dbReference type="ARBA" id="ARBA00023125"/>
    </source>
</evidence>
<dbReference type="InterPro" id="IPR053848">
    <property type="entry name" value="IMS_HHH_1"/>
</dbReference>
<dbReference type="GO" id="GO:0006261">
    <property type="term" value="P:DNA-templated DNA replication"/>
    <property type="evidence" value="ECO:0007669"/>
    <property type="project" value="UniProtKB-UniRule"/>
</dbReference>
<dbReference type="NCBIfam" id="NF002677">
    <property type="entry name" value="PRK02406.1"/>
    <property type="match status" value="1"/>
</dbReference>
<comment type="caution">
    <text evidence="17">The sequence shown here is derived from an EMBL/GenBank/DDBJ whole genome shotgun (WGS) entry which is preliminary data.</text>
</comment>
<dbReference type="Gene3D" id="1.10.150.20">
    <property type="entry name" value="5' to 3' exonuclease, C-terminal subdomain"/>
    <property type="match status" value="1"/>
</dbReference>
<comment type="similarity">
    <text evidence="2 15">Belongs to the DNA polymerase type-Y family.</text>
</comment>
<reference evidence="17 18" key="1">
    <citation type="submission" date="2019-10" db="EMBL/GenBank/DDBJ databases">
        <title>Genome sequence of Phaeocystidibacter marisrubri JCM30614 (type strain).</title>
        <authorList>
            <person name="Bowman J.P."/>
        </authorList>
    </citation>
    <scope>NUCLEOTIDE SEQUENCE [LARGE SCALE GENOMIC DNA]</scope>
    <source>
        <strain evidence="17 18">JCM 30614</strain>
    </source>
</reference>
<proteinExistence type="inferred from homology"/>
<dbReference type="CDD" id="cd03586">
    <property type="entry name" value="PolY_Pol_IV_kappa"/>
    <property type="match status" value="1"/>
</dbReference>
<evidence type="ECO:0000256" key="2">
    <source>
        <dbReference type="ARBA" id="ARBA00010945"/>
    </source>
</evidence>
<evidence type="ECO:0000259" key="16">
    <source>
        <dbReference type="PROSITE" id="PS50173"/>
    </source>
</evidence>
<dbReference type="HAMAP" id="MF_01113">
    <property type="entry name" value="DNApol_IV"/>
    <property type="match status" value="1"/>
</dbReference>
<dbReference type="GO" id="GO:0042276">
    <property type="term" value="P:error-prone translesion synthesis"/>
    <property type="evidence" value="ECO:0007669"/>
    <property type="project" value="TreeGrafter"/>
</dbReference>
<keyword evidence="9 15" id="KW-0227">DNA damage</keyword>
<evidence type="ECO:0000256" key="3">
    <source>
        <dbReference type="ARBA" id="ARBA00022457"/>
    </source>
</evidence>
<keyword evidence="11 15" id="KW-0239">DNA-directed DNA polymerase</keyword>
<dbReference type="SUPFAM" id="SSF100879">
    <property type="entry name" value="Lesion bypass DNA polymerase (Y-family), little finger domain"/>
    <property type="match status" value="1"/>
</dbReference>
<feature type="binding site" evidence="15">
    <location>
        <position position="25"/>
    </location>
    <ligand>
        <name>Mg(2+)</name>
        <dbReference type="ChEBI" id="CHEBI:18420"/>
    </ligand>
</feature>
<dbReference type="RefSeq" id="WP_151692412.1">
    <property type="nucleotide sequence ID" value="NZ_BMGX01000002.1"/>
</dbReference>
<dbReference type="Gene3D" id="3.40.1170.60">
    <property type="match status" value="1"/>
</dbReference>
<keyword evidence="3 15" id="KW-0515">Mutator protein</keyword>
<dbReference type="InterPro" id="IPR017961">
    <property type="entry name" value="DNA_pol_Y-fam_little_finger"/>
</dbReference>
<evidence type="ECO:0000256" key="14">
    <source>
        <dbReference type="ARBA" id="ARBA00049244"/>
    </source>
</evidence>
<dbReference type="EC" id="2.7.7.7" evidence="15"/>
<feature type="active site" evidence="15">
    <location>
        <position position="120"/>
    </location>
</feature>
<keyword evidence="10 15" id="KW-0460">Magnesium</keyword>
<dbReference type="InterPro" id="IPR043128">
    <property type="entry name" value="Rev_trsase/Diguanyl_cyclase"/>
</dbReference>
<comment type="subunit">
    <text evidence="15">Monomer.</text>
</comment>
<dbReference type="GO" id="GO:0009432">
    <property type="term" value="P:SOS response"/>
    <property type="evidence" value="ECO:0007669"/>
    <property type="project" value="TreeGrafter"/>
</dbReference>
<evidence type="ECO:0000256" key="1">
    <source>
        <dbReference type="ARBA" id="ARBA00004496"/>
    </source>
</evidence>
<dbReference type="PROSITE" id="PS50173">
    <property type="entry name" value="UMUC"/>
    <property type="match status" value="1"/>
</dbReference>
<evidence type="ECO:0000256" key="10">
    <source>
        <dbReference type="ARBA" id="ARBA00022842"/>
    </source>
</evidence>
<accession>A0A6L3ZIK2</accession>
<evidence type="ECO:0000256" key="5">
    <source>
        <dbReference type="ARBA" id="ARBA00022679"/>
    </source>
</evidence>
<dbReference type="SUPFAM" id="SSF56672">
    <property type="entry name" value="DNA/RNA polymerases"/>
    <property type="match status" value="1"/>
</dbReference>
<dbReference type="Proteomes" id="UP000484164">
    <property type="component" value="Unassembled WGS sequence"/>
</dbReference>
<dbReference type="PANTHER" id="PTHR11076:SF33">
    <property type="entry name" value="DNA POLYMERASE KAPPA"/>
    <property type="match status" value="1"/>
</dbReference>
<dbReference type="InterPro" id="IPR043502">
    <property type="entry name" value="DNA/RNA_pol_sf"/>
</dbReference>
<dbReference type="InterPro" id="IPR036775">
    <property type="entry name" value="DNA_pol_Y-fam_lit_finger_sf"/>
</dbReference>
<evidence type="ECO:0000256" key="7">
    <source>
        <dbReference type="ARBA" id="ARBA00022705"/>
    </source>
</evidence>
<comment type="subcellular location">
    <subcellularLocation>
        <location evidence="1 15">Cytoplasm</location>
    </subcellularLocation>
</comment>
<feature type="domain" description="UmuC" evidence="16">
    <location>
        <begin position="21"/>
        <end position="200"/>
    </location>
</feature>
<dbReference type="AlphaFoldDB" id="A0A6L3ZIK2"/>
<keyword evidence="12 15" id="KW-0238">DNA-binding</keyword>
<keyword evidence="4 15" id="KW-0963">Cytoplasm</keyword>
<dbReference type="GO" id="GO:0003887">
    <property type="term" value="F:DNA-directed DNA polymerase activity"/>
    <property type="evidence" value="ECO:0007669"/>
    <property type="project" value="UniProtKB-UniRule"/>
</dbReference>
<dbReference type="Pfam" id="PF11799">
    <property type="entry name" value="IMS_C"/>
    <property type="match status" value="1"/>
</dbReference>
<gene>
    <name evidence="15 17" type="primary">dinB</name>
    <name evidence="17" type="ORF">F8C82_04790</name>
</gene>
<evidence type="ECO:0000256" key="4">
    <source>
        <dbReference type="ARBA" id="ARBA00022490"/>
    </source>
</evidence>
<dbReference type="GO" id="GO:0000287">
    <property type="term" value="F:magnesium ion binding"/>
    <property type="evidence" value="ECO:0007669"/>
    <property type="project" value="UniProtKB-UniRule"/>
</dbReference>
<evidence type="ECO:0000256" key="6">
    <source>
        <dbReference type="ARBA" id="ARBA00022695"/>
    </source>
</evidence>
<dbReference type="InterPro" id="IPR001126">
    <property type="entry name" value="UmuC"/>
</dbReference>
<comment type="cofactor">
    <cofactor evidence="15">
        <name>Mg(2+)</name>
        <dbReference type="ChEBI" id="CHEBI:18420"/>
    </cofactor>
    <text evidence="15">Binds 2 magnesium ions per subunit.</text>
</comment>
<evidence type="ECO:0000256" key="13">
    <source>
        <dbReference type="ARBA" id="ARBA00023204"/>
    </source>
</evidence>
<dbReference type="Gene3D" id="3.30.70.270">
    <property type="match status" value="1"/>
</dbReference>
<feature type="site" description="Substrate discrimination" evidence="15">
    <location>
        <position position="30"/>
    </location>
</feature>
<keyword evidence="18" id="KW-1185">Reference proteome</keyword>
<dbReference type="InterPro" id="IPR050116">
    <property type="entry name" value="DNA_polymerase-Y"/>
</dbReference>
<evidence type="ECO:0000256" key="9">
    <source>
        <dbReference type="ARBA" id="ARBA00022763"/>
    </source>
</evidence>
<dbReference type="Pfam" id="PF00817">
    <property type="entry name" value="IMS"/>
    <property type="match status" value="1"/>
</dbReference>
<dbReference type="Gene3D" id="3.30.1490.100">
    <property type="entry name" value="DNA polymerase, Y-family, little finger domain"/>
    <property type="match status" value="1"/>
</dbReference>
<feature type="binding site" evidence="15">
    <location>
        <position position="119"/>
    </location>
    <ligand>
        <name>Mg(2+)</name>
        <dbReference type="ChEBI" id="CHEBI:18420"/>
    </ligand>
</feature>
<dbReference type="GO" id="GO:0006281">
    <property type="term" value="P:DNA repair"/>
    <property type="evidence" value="ECO:0007669"/>
    <property type="project" value="UniProtKB-UniRule"/>
</dbReference>